<evidence type="ECO:0000259" key="10">
    <source>
        <dbReference type="PROSITE" id="PS51007"/>
    </source>
</evidence>
<evidence type="ECO:0000256" key="7">
    <source>
        <dbReference type="ARBA" id="ARBA00023004"/>
    </source>
</evidence>
<evidence type="ECO:0000256" key="5">
    <source>
        <dbReference type="ARBA" id="ARBA00022723"/>
    </source>
</evidence>
<dbReference type="Pfam" id="PF04055">
    <property type="entry name" value="Radical_SAM"/>
    <property type="match status" value="1"/>
</dbReference>
<dbReference type="Gene3D" id="3.20.20.70">
    <property type="entry name" value="Aldolase class I"/>
    <property type="match status" value="1"/>
</dbReference>
<dbReference type="InterPro" id="IPR007197">
    <property type="entry name" value="rSAM"/>
</dbReference>
<keyword evidence="9" id="KW-0349">Heme</keyword>
<dbReference type="PANTHER" id="PTHR30352">
    <property type="entry name" value="PYRUVATE FORMATE-LYASE-ACTIVATING ENZYME"/>
    <property type="match status" value="1"/>
</dbReference>
<keyword evidence="5 9" id="KW-0479">Metal-binding</keyword>
<dbReference type="GO" id="GO:0016829">
    <property type="term" value="F:lyase activity"/>
    <property type="evidence" value="ECO:0007669"/>
    <property type="project" value="UniProtKB-KW"/>
</dbReference>
<dbReference type="SUPFAM" id="SSF102114">
    <property type="entry name" value="Radical SAM enzymes"/>
    <property type="match status" value="1"/>
</dbReference>
<comment type="cofactor">
    <cofactor evidence="1">
        <name>[4Fe-4S] cluster</name>
        <dbReference type="ChEBI" id="CHEBI:49883"/>
    </cofactor>
</comment>
<keyword evidence="12" id="KW-0456">Lyase</keyword>
<dbReference type="GO" id="GO:0020037">
    <property type="term" value="F:heme binding"/>
    <property type="evidence" value="ECO:0007669"/>
    <property type="project" value="InterPro"/>
</dbReference>
<dbReference type="GO" id="GO:0046872">
    <property type="term" value="F:metal ion binding"/>
    <property type="evidence" value="ECO:0007669"/>
    <property type="project" value="UniProtKB-KW"/>
</dbReference>
<reference evidence="12 13" key="1">
    <citation type="submission" date="2017-02" db="EMBL/GenBank/DDBJ databases">
        <authorList>
            <person name="Peterson S.W."/>
        </authorList>
    </citation>
    <scope>NUCLEOTIDE SEQUENCE [LARGE SCALE GENOMIC DNA]</scope>
    <source>
        <strain evidence="12 13">ATCC 51222</strain>
    </source>
</reference>
<proteinExistence type="inferred from homology"/>
<name>A0A1T4KAU3_9FIRM</name>
<feature type="domain" description="Cytochrome c" evidence="10">
    <location>
        <begin position="10"/>
        <end position="186"/>
    </location>
</feature>
<dbReference type="InterPro" id="IPR013785">
    <property type="entry name" value="Aldolase_TIM"/>
</dbReference>
<dbReference type="AlphaFoldDB" id="A0A1T4KAU3"/>
<gene>
    <name evidence="12" type="ORF">SAMN02745114_00387</name>
</gene>
<evidence type="ECO:0000313" key="13">
    <source>
        <dbReference type="Proteomes" id="UP000190657"/>
    </source>
</evidence>
<comment type="similarity">
    <text evidence="2">Belongs to the organic radical-activating enzymes family.</text>
</comment>
<dbReference type="RefSeq" id="WP_159443375.1">
    <property type="nucleotide sequence ID" value="NZ_FUWW01000003.1"/>
</dbReference>
<dbReference type="STRING" id="290054.SAMN02745114_00387"/>
<keyword evidence="4" id="KW-0949">S-adenosyl-L-methionine</keyword>
<evidence type="ECO:0000256" key="2">
    <source>
        <dbReference type="ARBA" id="ARBA00009777"/>
    </source>
</evidence>
<feature type="domain" description="Radical SAM core" evidence="11">
    <location>
        <begin position="13"/>
        <end position="233"/>
    </location>
</feature>
<dbReference type="InterPro" id="IPR034457">
    <property type="entry name" value="Organic_radical-activating"/>
</dbReference>
<dbReference type="SFLD" id="SFLDG01066">
    <property type="entry name" value="organic_radical-activating_enz"/>
    <property type="match status" value="1"/>
</dbReference>
<keyword evidence="6" id="KW-0560">Oxidoreductase</keyword>
<dbReference type="GO" id="GO:0016491">
    <property type="term" value="F:oxidoreductase activity"/>
    <property type="evidence" value="ECO:0007669"/>
    <property type="project" value="UniProtKB-KW"/>
</dbReference>
<keyword evidence="13" id="KW-1185">Reference proteome</keyword>
<dbReference type="PROSITE" id="PS51918">
    <property type="entry name" value="RADICAL_SAM"/>
    <property type="match status" value="1"/>
</dbReference>
<dbReference type="InterPro" id="IPR009056">
    <property type="entry name" value="Cyt_c-like_dom"/>
</dbReference>
<dbReference type="PROSITE" id="PS01087">
    <property type="entry name" value="RADICAL_ACTIVATING"/>
    <property type="match status" value="1"/>
</dbReference>
<dbReference type="CDD" id="cd01335">
    <property type="entry name" value="Radical_SAM"/>
    <property type="match status" value="1"/>
</dbReference>
<dbReference type="GO" id="GO:0051539">
    <property type="term" value="F:4 iron, 4 sulfur cluster binding"/>
    <property type="evidence" value="ECO:0007669"/>
    <property type="project" value="UniProtKB-KW"/>
</dbReference>
<protein>
    <submittedName>
        <fullName evidence="12">Pyruvate formate lyase activating enzyme</fullName>
    </submittedName>
</protein>
<evidence type="ECO:0000313" key="12">
    <source>
        <dbReference type="EMBL" id="SJZ39588.1"/>
    </source>
</evidence>
<evidence type="ECO:0000256" key="1">
    <source>
        <dbReference type="ARBA" id="ARBA00001966"/>
    </source>
</evidence>
<dbReference type="Proteomes" id="UP000190657">
    <property type="component" value="Unassembled WGS sequence"/>
</dbReference>
<keyword evidence="12" id="KW-0670">Pyruvate</keyword>
<dbReference type="PROSITE" id="PS51007">
    <property type="entry name" value="CYTC"/>
    <property type="match status" value="1"/>
</dbReference>
<keyword evidence="7 9" id="KW-0408">Iron</keyword>
<dbReference type="PANTHER" id="PTHR30352:SF5">
    <property type="entry name" value="PYRUVATE FORMATE-LYASE 1-ACTIVATING ENZYME"/>
    <property type="match status" value="1"/>
</dbReference>
<evidence type="ECO:0000256" key="8">
    <source>
        <dbReference type="ARBA" id="ARBA00023014"/>
    </source>
</evidence>
<keyword evidence="3" id="KW-0004">4Fe-4S</keyword>
<evidence type="ECO:0000256" key="4">
    <source>
        <dbReference type="ARBA" id="ARBA00022691"/>
    </source>
</evidence>
<evidence type="ECO:0000259" key="11">
    <source>
        <dbReference type="PROSITE" id="PS51918"/>
    </source>
</evidence>
<dbReference type="InterPro" id="IPR058240">
    <property type="entry name" value="rSAM_sf"/>
</dbReference>
<dbReference type="GO" id="GO:0009055">
    <property type="term" value="F:electron transfer activity"/>
    <property type="evidence" value="ECO:0007669"/>
    <property type="project" value="InterPro"/>
</dbReference>
<dbReference type="InterPro" id="IPR001989">
    <property type="entry name" value="Radical_activat_CS"/>
</dbReference>
<organism evidence="12 13">
    <name type="scientific">Eubacterium coprostanoligenes</name>
    <dbReference type="NCBI Taxonomy" id="290054"/>
    <lineage>
        <taxon>Bacteria</taxon>
        <taxon>Bacillati</taxon>
        <taxon>Bacillota</taxon>
        <taxon>Clostridia</taxon>
        <taxon>Eubacteriales</taxon>
        <taxon>Eubacteriaceae</taxon>
        <taxon>Eubacterium</taxon>
    </lineage>
</organism>
<dbReference type="OrthoDB" id="9782387at2"/>
<dbReference type="EMBL" id="FUWW01000003">
    <property type="protein sequence ID" value="SJZ39588.1"/>
    <property type="molecule type" value="Genomic_DNA"/>
</dbReference>
<dbReference type="SFLD" id="SFLDS00029">
    <property type="entry name" value="Radical_SAM"/>
    <property type="match status" value="1"/>
</dbReference>
<evidence type="ECO:0000256" key="9">
    <source>
        <dbReference type="PROSITE-ProRule" id="PRU00433"/>
    </source>
</evidence>
<keyword evidence="8" id="KW-0411">Iron-sulfur</keyword>
<accession>A0A1T4KAU3</accession>
<evidence type="ECO:0000256" key="3">
    <source>
        <dbReference type="ARBA" id="ARBA00022485"/>
    </source>
</evidence>
<sequence length="238" mass="27304">MANIHSFESLAAVDGEGLRFDIFFTGCPLRCAYCHNPDTWHKGEIDMEAPEVFAKVRRYKPYFKNGGGVTFSGGEPLLNARFINEIYPLLKTEEIGYCLDTSGSVELTDEVKTAIDNADMIILDIKFYEPETYKKWTKGNFALPEAIGRYASEKGKRLWLRTVVVPGINDTEADMDAYAEYTKQFKFEKYELLAFHTMGFFKYEESGIENPLKDYKALDKGRLNELQNYLNEKIKNSN</sequence>
<evidence type="ECO:0000256" key="6">
    <source>
        <dbReference type="ARBA" id="ARBA00023002"/>
    </source>
</evidence>